<evidence type="ECO:0000256" key="3">
    <source>
        <dbReference type="ARBA" id="ARBA00022448"/>
    </source>
</evidence>
<keyword evidence="8" id="KW-0249">Electron transport</keyword>
<keyword evidence="4" id="KW-1003">Cell membrane</keyword>
<name>A0ABQ4V1J6_9HYPH</name>
<feature type="transmembrane region" description="Helical" evidence="13">
    <location>
        <begin position="158"/>
        <end position="177"/>
    </location>
</feature>
<evidence type="ECO:0000313" key="15">
    <source>
        <dbReference type="EMBL" id="GJE77974.1"/>
    </source>
</evidence>
<proteinExistence type="inferred from homology"/>
<evidence type="ECO:0000256" key="2">
    <source>
        <dbReference type="ARBA" id="ARBA00004651"/>
    </source>
</evidence>
<evidence type="ECO:0000256" key="11">
    <source>
        <dbReference type="ARBA" id="ARBA00023136"/>
    </source>
</evidence>
<reference evidence="15" key="2">
    <citation type="submission" date="2021-08" db="EMBL/GenBank/DDBJ databases">
        <authorList>
            <person name="Tani A."/>
            <person name="Ola A."/>
            <person name="Ogura Y."/>
            <person name="Katsura K."/>
            <person name="Hayashi T."/>
        </authorList>
    </citation>
    <scope>NUCLEOTIDE SEQUENCE</scope>
    <source>
        <strain evidence="15">DSM 14458</strain>
    </source>
</reference>
<feature type="transmembrane region" description="Helical" evidence="13">
    <location>
        <begin position="104"/>
        <end position="123"/>
    </location>
</feature>
<keyword evidence="10" id="KW-0408">Iron</keyword>
<dbReference type="EMBL" id="BPRE01000019">
    <property type="protein sequence ID" value="GJE77974.1"/>
    <property type="molecule type" value="Genomic_DNA"/>
</dbReference>
<reference evidence="15" key="1">
    <citation type="journal article" date="2021" name="Front. Microbiol.">
        <title>Comprehensive Comparative Genomics and Phenotyping of Methylobacterium Species.</title>
        <authorList>
            <person name="Alessa O."/>
            <person name="Ogura Y."/>
            <person name="Fujitani Y."/>
            <person name="Takami H."/>
            <person name="Hayashi T."/>
            <person name="Sahin N."/>
            <person name="Tani A."/>
        </authorList>
    </citation>
    <scope>NUCLEOTIDE SEQUENCE</scope>
    <source>
        <strain evidence="15">DSM 14458</strain>
    </source>
</reference>
<dbReference type="Gene3D" id="1.20.950.20">
    <property type="entry name" value="Transmembrane di-heme cytochromes, Chain C"/>
    <property type="match status" value="1"/>
</dbReference>
<keyword evidence="3" id="KW-0813">Transport</keyword>
<dbReference type="InterPro" id="IPR052168">
    <property type="entry name" value="Cytochrome_b561_oxidase"/>
</dbReference>
<comment type="caution">
    <text evidence="15">The sequence shown here is derived from an EMBL/GenBank/DDBJ whole genome shotgun (WGS) entry which is preliminary data.</text>
</comment>
<dbReference type="SUPFAM" id="SSF81342">
    <property type="entry name" value="Transmembrane di-heme cytochromes"/>
    <property type="match status" value="1"/>
</dbReference>
<feature type="domain" description="Cytochrome b561 bacterial/Ni-hydrogenase" evidence="14">
    <location>
        <begin position="19"/>
        <end position="189"/>
    </location>
</feature>
<evidence type="ECO:0000256" key="13">
    <source>
        <dbReference type="SAM" id="Phobius"/>
    </source>
</evidence>
<keyword evidence="11 13" id="KW-0472">Membrane</keyword>
<sequence>MDTAAQRDTALRSVGGPARYGRMAQALHWLTALLVAAVLPLAWIATNLAKEDPAKPVVFQFHKSVGLTILALVVLRILWRALHPPPPDTVEPAGLALIGRINHWLLYAVFLLMPVSGYLLSAYNGNTTQFFYLFPIPGFAKDKALQETFASVHLAGQYAVYALVGLHIAATIWHAAIRRDAVLARMLPGRSG</sequence>
<comment type="similarity">
    <text evidence="12">Belongs to the cytochrome b561 family.</text>
</comment>
<dbReference type="RefSeq" id="WP_238308609.1">
    <property type="nucleotide sequence ID" value="NZ_BPRE01000019.1"/>
</dbReference>
<evidence type="ECO:0000313" key="16">
    <source>
        <dbReference type="Proteomes" id="UP001055093"/>
    </source>
</evidence>
<dbReference type="InterPro" id="IPR011577">
    <property type="entry name" value="Cyt_b561_bac/Ni-Hgenase"/>
</dbReference>
<keyword evidence="7" id="KW-0479">Metal-binding</keyword>
<dbReference type="Pfam" id="PF01292">
    <property type="entry name" value="Ni_hydr_CYTB"/>
    <property type="match status" value="1"/>
</dbReference>
<organism evidence="15 16">
    <name type="scientific">Methylorubrum suomiense</name>
    <dbReference type="NCBI Taxonomy" id="144191"/>
    <lineage>
        <taxon>Bacteria</taxon>
        <taxon>Pseudomonadati</taxon>
        <taxon>Pseudomonadota</taxon>
        <taxon>Alphaproteobacteria</taxon>
        <taxon>Hyphomicrobiales</taxon>
        <taxon>Methylobacteriaceae</taxon>
        <taxon>Methylorubrum</taxon>
    </lineage>
</organism>
<evidence type="ECO:0000256" key="4">
    <source>
        <dbReference type="ARBA" id="ARBA00022475"/>
    </source>
</evidence>
<protein>
    <submittedName>
        <fullName evidence="15">Cytochrome b561</fullName>
    </submittedName>
</protein>
<evidence type="ECO:0000256" key="12">
    <source>
        <dbReference type="ARBA" id="ARBA00037975"/>
    </source>
</evidence>
<evidence type="ECO:0000256" key="6">
    <source>
        <dbReference type="ARBA" id="ARBA00022692"/>
    </source>
</evidence>
<gene>
    <name evidence="15" type="primary">yceJ_3</name>
    <name evidence="15" type="ORF">BGCPKDLD_4584</name>
</gene>
<evidence type="ECO:0000256" key="5">
    <source>
        <dbReference type="ARBA" id="ARBA00022617"/>
    </source>
</evidence>
<comment type="subcellular location">
    <subcellularLocation>
        <location evidence="2">Cell membrane</location>
        <topology evidence="2">Multi-pass membrane protein</topology>
    </subcellularLocation>
</comment>
<comment type="cofactor">
    <cofactor evidence="1">
        <name>heme b</name>
        <dbReference type="ChEBI" id="CHEBI:60344"/>
    </cofactor>
</comment>
<accession>A0ABQ4V1J6</accession>
<keyword evidence="16" id="KW-1185">Reference proteome</keyword>
<keyword evidence="6 13" id="KW-0812">Transmembrane</keyword>
<keyword evidence="5" id="KW-0349">Heme</keyword>
<evidence type="ECO:0000256" key="1">
    <source>
        <dbReference type="ARBA" id="ARBA00001970"/>
    </source>
</evidence>
<dbReference type="Proteomes" id="UP001055093">
    <property type="component" value="Unassembled WGS sequence"/>
</dbReference>
<evidence type="ECO:0000259" key="14">
    <source>
        <dbReference type="Pfam" id="PF01292"/>
    </source>
</evidence>
<evidence type="ECO:0000256" key="7">
    <source>
        <dbReference type="ARBA" id="ARBA00022723"/>
    </source>
</evidence>
<evidence type="ECO:0000256" key="8">
    <source>
        <dbReference type="ARBA" id="ARBA00022982"/>
    </source>
</evidence>
<keyword evidence="9 13" id="KW-1133">Transmembrane helix</keyword>
<feature type="transmembrane region" description="Helical" evidence="13">
    <location>
        <begin position="26"/>
        <end position="45"/>
    </location>
</feature>
<evidence type="ECO:0000256" key="10">
    <source>
        <dbReference type="ARBA" id="ARBA00023004"/>
    </source>
</evidence>
<evidence type="ECO:0000256" key="9">
    <source>
        <dbReference type="ARBA" id="ARBA00022989"/>
    </source>
</evidence>
<dbReference type="PANTHER" id="PTHR30529">
    <property type="entry name" value="CYTOCHROME B561"/>
    <property type="match status" value="1"/>
</dbReference>
<dbReference type="PANTHER" id="PTHR30529:SF7">
    <property type="entry name" value="CYTOCHROME B561 BACTERIAL_NI-HYDROGENASE DOMAIN-CONTAINING PROTEIN"/>
    <property type="match status" value="1"/>
</dbReference>
<dbReference type="InterPro" id="IPR016174">
    <property type="entry name" value="Di-haem_cyt_TM"/>
</dbReference>
<feature type="transmembrane region" description="Helical" evidence="13">
    <location>
        <begin position="65"/>
        <end position="83"/>
    </location>
</feature>